<dbReference type="PANTHER" id="PTHR42928">
    <property type="entry name" value="TRICARBOXYLATE-BINDING PROTEIN"/>
    <property type="match status" value="1"/>
</dbReference>
<evidence type="ECO:0000256" key="1">
    <source>
        <dbReference type="ARBA" id="ARBA00006987"/>
    </source>
</evidence>
<sequence length="322" mass="33476">MTFTRRILAGIALALAASGASATYPDRPIRFIVPMAAGGPADQTARLLARMISDQLGQPVVVDNRSGAGGVAGTDVIAKAAPDGYTIGMGTISSFGINPGLMAKMPFDAQKDFTPIGNASATSGIILATRDAPFKDLPGLVAYARQNPGKVTYASAGIGSVGHMVGESLNHAAGISLTHVPYRGTTPAAQGLLAGDVMLFIETSFSTAMQYLPTGRIKAIAVTRKQRSPLLPDVPSMGEGGFPQIDSPAWFGVVGPAGMPPEVVRQLNAILQKGFSTAETREQLARFGAEPVPSTPEAFSAYIGEEIGRWTRVIRAAGIKPE</sequence>
<evidence type="ECO:0000313" key="4">
    <source>
        <dbReference type="Proteomes" id="UP000292445"/>
    </source>
</evidence>
<accession>A0A4V2F445</accession>
<proteinExistence type="inferred from homology"/>
<dbReference type="EMBL" id="SGXC01000001">
    <property type="protein sequence ID" value="RZS86327.1"/>
    <property type="molecule type" value="Genomic_DNA"/>
</dbReference>
<dbReference type="CDD" id="cd13578">
    <property type="entry name" value="PBP2_Bug27"/>
    <property type="match status" value="1"/>
</dbReference>
<dbReference type="InterPro" id="IPR005064">
    <property type="entry name" value="BUG"/>
</dbReference>
<dbReference type="PANTHER" id="PTHR42928:SF5">
    <property type="entry name" value="BLR1237 PROTEIN"/>
    <property type="match status" value="1"/>
</dbReference>
<feature type="chain" id="PRO_5020423706" evidence="2">
    <location>
        <begin position="23"/>
        <end position="322"/>
    </location>
</feature>
<keyword evidence="2" id="KW-0732">Signal</keyword>
<dbReference type="AlphaFoldDB" id="A0A4V2F445"/>
<dbReference type="SUPFAM" id="SSF53850">
    <property type="entry name" value="Periplasmic binding protein-like II"/>
    <property type="match status" value="1"/>
</dbReference>
<evidence type="ECO:0000313" key="3">
    <source>
        <dbReference type="EMBL" id="RZS86327.1"/>
    </source>
</evidence>
<dbReference type="PIRSF" id="PIRSF017082">
    <property type="entry name" value="YflP"/>
    <property type="match status" value="1"/>
</dbReference>
<dbReference type="Proteomes" id="UP000292445">
    <property type="component" value="Unassembled WGS sequence"/>
</dbReference>
<comment type="similarity">
    <text evidence="1">Belongs to the UPF0065 (bug) family.</text>
</comment>
<comment type="caution">
    <text evidence="3">The sequence shown here is derived from an EMBL/GenBank/DDBJ whole genome shotgun (WGS) entry which is preliminary data.</text>
</comment>
<dbReference type="Gene3D" id="3.40.190.10">
    <property type="entry name" value="Periplasmic binding protein-like II"/>
    <property type="match status" value="1"/>
</dbReference>
<feature type="signal peptide" evidence="2">
    <location>
        <begin position="1"/>
        <end position="22"/>
    </location>
</feature>
<reference evidence="3 4" key="1">
    <citation type="submission" date="2019-02" db="EMBL/GenBank/DDBJ databases">
        <title>Genomic Encyclopedia of Type Strains, Phase IV (KMG-IV): sequencing the most valuable type-strain genomes for metagenomic binning, comparative biology and taxonomic classification.</title>
        <authorList>
            <person name="Goeker M."/>
        </authorList>
    </citation>
    <scope>NUCLEOTIDE SEQUENCE [LARGE SCALE GENOMIC DNA]</scope>
    <source>
        <strain evidence="3 4">K24</strain>
    </source>
</reference>
<name>A0A4V2F445_9BURK</name>
<dbReference type="Pfam" id="PF03401">
    <property type="entry name" value="TctC"/>
    <property type="match status" value="1"/>
</dbReference>
<protein>
    <submittedName>
        <fullName evidence="3">Tripartite-type tricarboxylate transporter receptor subunit TctC</fullName>
    </submittedName>
</protein>
<dbReference type="InterPro" id="IPR042100">
    <property type="entry name" value="Bug_dom1"/>
</dbReference>
<keyword evidence="3" id="KW-0675">Receptor</keyword>
<dbReference type="RefSeq" id="WP_165404558.1">
    <property type="nucleotide sequence ID" value="NZ_SGXC01000001.1"/>
</dbReference>
<keyword evidence="4" id="KW-1185">Reference proteome</keyword>
<organism evidence="3 4">
    <name type="scientific">Pigmentiphaga kullae</name>
    <dbReference type="NCBI Taxonomy" id="151784"/>
    <lineage>
        <taxon>Bacteria</taxon>
        <taxon>Pseudomonadati</taxon>
        <taxon>Pseudomonadota</taxon>
        <taxon>Betaproteobacteria</taxon>
        <taxon>Burkholderiales</taxon>
        <taxon>Alcaligenaceae</taxon>
        <taxon>Pigmentiphaga</taxon>
    </lineage>
</organism>
<evidence type="ECO:0000256" key="2">
    <source>
        <dbReference type="SAM" id="SignalP"/>
    </source>
</evidence>
<gene>
    <name evidence="3" type="ORF">EV675_2367</name>
</gene>
<dbReference type="Gene3D" id="3.40.190.150">
    <property type="entry name" value="Bordetella uptake gene, domain 1"/>
    <property type="match status" value="1"/>
</dbReference>